<gene>
    <name evidence="1" type="ORF">GCM10023086_03580</name>
</gene>
<comment type="caution">
    <text evidence="1">The sequence shown here is derived from an EMBL/GenBank/DDBJ whole genome shotgun (WGS) entry which is preliminary data.</text>
</comment>
<keyword evidence="2" id="KW-1185">Reference proteome</keyword>
<accession>A0ABP8F249</accession>
<sequence>MVSAWRRRLGHRLVSDRVSWFRYPPSASAEGERWRSGWRLWSPGHHRYRLRAKVREVLGRDAEPSAG</sequence>
<reference evidence="2" key="1">
    <citation type="journal article" date="2019" name="Int. J. Syst. Evol. Microbiol.">
        <title>The Global Catalogue of Microorganisms (GCM) 10K type strain sequencing project: providing services to taxonomists for standard genome sequencing and annotation.</title>
        <authorList>
            <consortium name="The Broad Institute Genomics Platform"/>
            <consortium name="The Broad Institute Genome Sequencing Center for Infectious Disease"/>
            <person name="Wu L."/>
            <person name="Ma J."/>
        </authorList>
    </citation>
    <scope>NUCLEOTIDE SEQUENCE [LARGE SCALE GENOMIC DNA]</scope>
    <source>
        <strain evidence="2">JCM 31290</strain>
    </source>
</reference>
<evidence type="ECO:0000313" key="1">
    <source>
        <dbReference type="EMBL" id="GAA4293081.1"/>
    </source>
</evidence>
<dbReference type="RefSeq" id="WP_345659533.1">
    <property type="nucleotide sequence ID" value="NZ_BAABET010000001.1"/>
</dbReference>
<name>A0ABP8F249_9ACTN</name>
<proteinExistence type="predicted"/>
<protein>
    <submittedName>
        <fullName evidence="1">Uncharacterized protein</fullName>
    </submittedName>
</protein>
<dbReference type="Proteomes" id="UP001501115">
    <property type="component" value="Unassembled WGS sequence"/>
</dbReference>
<dbReference type="EMBL" id="BAABET010000001">
    <property type="protein sequence ID" value="GAA4293081.1"/>
    <property type="molecule type" value="Genomic_DNA"/>
</dbReference>
<organism evidence="1 2">
    <name type="scientific">Streptomyces venetus</name>
    <dbReference type="NCBI Taxonomy" id="1701086"/>
    <lineage>
        <taxon>Bacteria</taxon>
        <taxon>Bacillati</taxon>
        <taxon>Actinomycetota</taxon>
        <taxon>Actinomycetes</taxon>
        <taxon>Kitasatosporales</taxon>
        <taxon>Streptomycetaceae</taxon>
        <taxon>Streptomyces</taxon>
    </lineage>
</organism>
<evidence type="ECO:0000313" key="2">
    <source>
        <dbReference type="Proteomes" id="UP001501115"/>
    </source>
</evidence>